<feature type="domain" description="Secretion system C-terminal sorting" evidence="2">
    <location>
        <begin position="72"/>
        <end position="146"/>
    </location>
</feature>
<sequence length="148" mass="16526">MNISIEGIITPAYLYDSFLDSYTALSSNGSTTYSFTIDSSIPESVNENRFQIKFSNVTLSNDNFNLVNEISVYPNPTDDHTIHITGLKDEVNFKLSNMLGQEIKIDPQSISSIGNTLKINLPITLKKGTYIMNIMDANRLSSHKIILD</sequence>
<accession>A0A090WFL6</accession>
<reference evidence="3 4" key="1">
    <citation type="journal article" date="2014" name="Genome Announc.">
        <title>Draft Genome Sequences of Marine Flavobacterium Nonlabens Strains NR17, NR24, NR27, NR32, NR33, and Ara13.</title>
        <authorList>
            <person name="Nakanishi M."/>
            <person name="Meirelles P."/>
            <person name="Suzuki R."/>
            <person name="Takatani N."/>
            <person name="Mino S."/>
            <person name="Suda W."/>
            <person name="Oshima K."/>
            <person name="Hattori M."/>
            <person name="Ohkuma M."/>
            <person name="Hosokawa M."/>
            <person name="Miyashita K."/>
            <person name="Thompson F.L."/>
            <person name="Niwa A."/>
            <person name="Sawabe T."/>
            <person name="Sawabe T."/>
        </authorList>
    </citation>
    <scope>NUCLEOTIDE SEQUENCE [LARGE SCALE GENOMIC DNA]</scope>
    <source>
        <strain evidence="4">JCM19275</strain>
    </source>
</reference>
<dbReference type="Pfam" id="PF18962">
    <property type="entry name" value="Por_Secre_tail"/>
    <property type="match status" value="1"/>
</dbReference>
<proteinExistence type="predicted"/>
<organism evidence="3 4">
    <name type="scientific">Nonlabens ulvanivorans</name>
    <name type="common">Persicivirga ulvanivorans</name>
    <dbReference type="NCBI Taxonomy" id="906888"/>
    <lineage>
        <taxon>Bacteria</taxon>
        <taxon>Pseudomonadati</taxon>
        <taxon>Bacteroidota</taxon>
        <taxon>Flavobacteriia</taxon>
        <taxon>Flavobacteriales</taxon>
        <taxon>Flavobacteriaceae</taxon>
        <taxon>Nonlabens</taxon>
    </lineage>
</organism>
<evidence type="ECO:0000313" key="4">
    <source>
        <dbReference type="Proteomes" id="UP000029647"/>
    </source>
</evidence>
<dbReference type="NCBIfam" id="TIGR04183">
    <property type="entry name" value="Por_Secre_tail"/>
    <property type="match status" value="1"/>
</dbReference>
<dbReference type="AlphaFoldDB" id="A0A090WFL6"/>
<dbReference type="Proteomes" id="UP000029647">
    <property type="component" value="Unassembled WGS sequence"/>
</dbReference>
<evidence type="ECO:0000259" key="2">
    <source>
        <dbReference type="Pfam" id="PF18962"/>
    </source>
</evidence>
<keyword evidence="1" id="KW-0732">Signal</keyword>
<evidence type="ECO:0000313" key="3">
    <source>
        <dbReference type="EMBL" id="GAL75771.1"/>
    </source>
</evidence>
<name>A0A090WFL6_NONUL</name>
<dbReference type="InterPro" id="IPR026444">
    <property type="entry name" value="Secre_tail"/>
</dbReference>
<gene>
    <name evidence="3" type="ORF">JCM19275_1654</name>
</gene>
<dbReference type="EMBL" id="BBNT01000006">
    <property type="protein sequence ID" value="GAL75771.1"/>
    <property type="molecule type" value="Genomic_DNA"/>
</dbReference>
<protein>
    <recommendedName>
        <fullName evidence="2">Secretion system C-terminal sorting domain-containing protein</fullName>
    </recommendedName>
</protein>
<evidence type="ECO:0000256" key="1">
    <source>
        <dbReference type="ARBA" id="ARBA00022729"/>
    </source>
</evidence>
<comment type="caution">
    <text evidence="3">The sequence shown here is derived from an EMBL/GenBank/DDBJ whole genome shotgun (WGS) entry which is preliminary data.</text>
</comment>